<dbReference type="CDD" id="cd06530">
    <property type="entry name" value="S26_SPase_I"/>
    <property type="match status" value="1"/>
</dbReference>
<feature type="domain" description="Peptidase S26" evidence="11">
    <location>
        <begin position="21"/>
        <end position="104"/>
    </location>
</feature>
<dbReference type="InterPro" id="IPR052064">
    <property type="entry name" value="Mito_IMP1_subunit"/>
</dbReference>
<comment type="similarity">
    <text evidence="7">Belongs to the peptidase S26 family. IMP1 subfamily.</text>
</comment>
<evidence type="ECO:0000259" key="11">
    <source>
        <dbReference type="Pfam" id="PF10502"/>
    </source>
</evidence>
<dbReference type="Gramene" id="AUR62030244-RA">
    <property type="protein sequence ID" value="AUR62030244-RA:cds"/>
    <property type="gene ID" value="AUR62030244"/>
</dbReference>
<dbReference type="PRINTS" id="PR00727">
    <property type="entry name" value="LEADERPTASE"/>
</dbReference>
<keyword evidence="13" id="KW-1185">Reference proteome</keyword>
<feature type="domain" description="Peptidase S26" evidence="11">
    <location>
        <begin position="115"/>
        <end position="157"/>
    </location>
</feature>
<evidence type="ECO:0000256" key="5">
    <source>
        <dbReference type="ARBA" id="ARBA00023128"/>
    </source>
</evidence>
<sequence length="165" mass="18819">MVLRNSELWRFFIKEASNTSMAVLKFFCFLHVTRTYVLDVASIPGASMLPTFNITGNNVVLVDRISPRFSNIATGDVVIVWSPENPRKVITKRLLGVENDRVTYLVDPKHSDESNTVVVPKGHLWVQGDNIYESRDSRNFGPVPYGLLYGKVFWKIWPMKDFGPL</sequence>
<keyword evidence="2" id="KW-0645">Protease</keyword>
<dbReference type="GeneID" id="110728606"/>
<dbReference type="InterPro" id="IPR036286">
    <property type="entry name" value="LexA/Signal_pep-like_sf"/>
</dbReference>
<gene>
    <name evidence="12" type="primary">LOC110728606</name>
</gene>
<dbReference type="InterPro" id="IPR019756">
    <property type="entry name" value="Pept_S26A_signal_pept_1_Ser-AS"/>
</dbReference>
<reference evidence="12" key="1">
    <citation type="journal article" date="2017" name="Nature">
        <title>The genome of Chenopodium quinoa.</title>
        <authorList>
            <person name="Jarvis D.E."/>
            <person name="Ho Y.S."/>
            <person name="Lightfoot D.J."/>
            <person name="Schmoeckel S.M."/>
            <person name="Li B."/>
            <person name="Borm T.J.A."/>
            <person name="Ohyanagi H."/>
            <person name="Mineta K."/>
            <person name="Michell C.T."/>
            <person name="Saber N."/>
            <person name="Kharbatia N.M."/>
            <person name="Rupper R.R."/>
            <person name="Sharp A.R."/>
            <person name="Dally N."/>
            <person name="Boughton B.A."/>
            <person name="Woo Y.H."/>
            <person name="Gao G."/>
            <person name="Schijlen E.G.W.M."/>
            <person name="Guo X."/>
            <person name="Momin A.A."/>
            <person name="Negrao S."/>
            <person name="Al-Babili S."/>
            <person name="Gehring C."/>
            <person name="Roessner U."/>
            <person name="Jung C."/>
            <person name="Murphy K."/>
            <person name="Arold S.T."/>
            <person name="Gojobori T."/>
            <person name="van der Linden C.G."/>
            <person name="van Loo E.N."/>
            <person name="Jellen E.N."/>
            <person name="Maughan P.J."/>
            <person name="Tester M."/>
        </authorList>
    </citation>
    <scope>NUCLEOTIDE SEQUENCE [LARGE SCALE GENOMIC DNA]</scope>
    <source>
        <strain evidence="12">cv. PI 614886</strain>
    </source>
</reference>
<evidence type="ECO:0000256" key="6">
    <source>
        <dbReference type="ARBA" id="ARBA00023136"/>
    </source>
</evidence>
<protein>
    <recommendedName>
        <fullName evidence="11">Peptidase S26 domain-containing protein</fullName>
    </recommendedName>
</protein>
<dbReference type="SUPFAM" id="SSF51306">
    <property type="entry name" value="LexA/Signal peptidase"/>
    <property type="match status" value="1"/>
</dbReference>
<keyword evidence="6" id="KW-0472">Membrane</keyword>
<dbReference type="GO" id="GO:0006627">
    <property type="term" value="P:protein processing involved in protein targeting to mitochondrion"/>
    <property type="evidence" value="ECO:0007669"/>
    <property type="project" value="TreeGrafter"/>
</dbReference>
<evidence type="ECO:0000256" key="3">
    <source>
        <dbReference type="ARBA" id="ARBA00022792"/>
    </source>
</evidence>
<keyword evidence="3" id="KW-0999">Mitochondrion inner membrane</keyword>
<evidence type="ECO:0000256" key="8">
    <source>
        <dbReference type="ARBA" id="ARBA00054895"/>
    </source>
</evidence>
<dbReference type="GO" id="GO:0042720">
    <property type="term" value="C:mitochondrial inner membrane peptidase complex"/>
    <property type="evidence" value="ECO:0007669"/>
    <property type="project" value="TreeGrafter"/>
</dbReference>
<evidence type="ECO:0000256" key="1">
    <source>
        <dbReference type="ARBA" id="ARBA00004273"/>
    </source>
</evidence>
<dbReference type="RefSeq" id="XP_021763939.1">
    <property type="nucleotide sequence ID" value="XM_021908247.1"/>
</dbReference>
<evidence type="ECO:0000256" key="9">
    <source>
        <dbReference type="ARBA" id="ARBA00064368"/>
    </source>
</evidence>
<dbReference type="FunFam" id="2.10.109.10:FF:000014">
    <property type="entry name" value="Inner membrane protease subunit 1"/>
    <property type="match status" value="1"/>
</dbReference>
<dbReference type="PANTHER" id="PTHR12383">
    <property type="entry name" value="PROTEASE FAMILY S26 MITOCHONDRIAL INNER MEMBRANE PROTEASE-RELATED"/>
    <property type="match status" value="1"/>
</dbReference>
<keyword evidence="4" id="KW-0378">Hydrolase</keyword>
<dbReference type="Pfam" id="PF10502">
    <property type="entry name" value="Peptidase_S26"/>
    <property type="match status" value="2"/>
</dbReference>
<evidence type="ECO:0000313" key="13">
    <source>
        <dbReference type="Proteomes" id="UP000596660"/>
    </source>
</evidence>
<dbReference type="GO" id="GO:0006465">
    <property type="term" value="P:signal peptide processing"/>
    <property type="evidence" value="ECO:0007669"/>
    <property type="project" value="InterPro"/>
</dbReference>
<name>A0A803MIZ8_CHEQI</name>
<dbReference type="PROSITE" id="PS00501">
    <property type="entry name" value="SPASE_I_1"/>
    <property type="match status" value="1"/>
</dbReference>
<dbReference type="EnsemblPlants" id="AUR62030244-RA">
    <property type="protein sequence ID" value="AUR62030244-RA:cds"/>
    <property type="gene ID" value="AUR62030244"/>
</dbReference>
<evidence type="ECO:0000256" key="4">
    <source>
        <dbReference type="ARBA" id="ARBA00022801"/>
    </source>
</evidence>
<dbReference type="OrthoDB" id="308440at2759"/>
<feature type="active site" evidence="10">
    <location>
        <position position="92"/>
    </location>
</feature>
<reference evidence="12" key="2">
    <citation type="submission" date="2021-03" db="UniProtKB">
        <authorList>
            <consortium name="EnsemblPlants"/>
        </authorList>
    </citation>
    <scope>IDENTIFICATION</scope>
</reference>
<dbReference type="Proteomes" id="UP000596660">
    <property type="component" value="Unplaced"/>
</dbReference>
<evidence type="ECO:0000313" key="12">
    <source>
        <dbReference type="EnsemblPlants" id="AUR62030244-RA:cds"/>
    </source>
</evidence>
<dbReference type="InterPro" id="IPR019533">
    <property type="entry name" value="Peptidase_S26"/>
</dbReference>
<evidence type="ECO:0000256" key="2">
    <source>
        <dbReference type="ARBA" id="ARBA00022670"/>
    </source>
</evidence>
<comment type="subcellular location">
    <subcellularLocation>
        <location evidence="1">Mitochondrion inner membrane</location>
    </subcellularLocation>
</comment>
<accession>A0A803MIZ8</accession>
<dbReference type="OMA" id="STHWFWE"/>
<keyword evidence="5" id="KW-0496">Mitochondrion</keyword>
<organism evidence="12 13">
    <name type="scientific">Chenopodium quinoa</name>
    <name type="common">Quinoa</name>
    <dbReference type="NCBI Taxonomy" id="63459"/>
    <lineage>
        <taxon>Eukaryota</taxon>
        <taxon>Viridiplantae</taxon>
        <taxon>Streptophyta</taxon>
        <taxon>Embryophyta</taxon>
        <taxon>Tracheophyta</taxon>
        <taxon>Spermatophyta</taxon>
        <taxon>Magnoliopsida</taxon>
        <taxon>eudicotyledons</taxon>
        <taxon>Gunneridae</taxon>
        <taxon>Pentapetalae</taxon>
        <taxon>Caryophyllales</taxon>
        <taxon>Chenopodiaceae</taxon>
        <taxon>Chenopodioideae</taxon>
        <taxon>Atripliceae</taxon>
        <taxon>Chenopodium</taxon>
    </lineage>
</organism>
<evidence type="ECO:0000256" key="7">
    <source>
        <dbReference type="ARBA" id="ARBA00038445"/>
    </source>
</evidence>
<proteinExistence type="inferred from homology"/>
<dbReference type="AlphaFoldDB" id="A0A803MIZ8"/>
<dbReference type="KEGG" id="cqi:110728606"/>
<feature type="active site" evidence="10">
    <location>
        <position position="47"/>
    </location>
</feature>
<dbReference type="InterPro" id="IPR000223">
    <property type="entry name" value="Pept_S26A_signal_pept_1"/>
</dbReference>
<dbReference type="GO" id="GO:0004252">
    <property type="term" value="F:serine-type endopeptidase activity"/>
    <property type="evidence" value="ECO:0007669"/>
    <property type="project" value="InterPro"/>
</dbReference>
<comment type="subunit">
    <text evidence="9">Heterodimer of 2 subunits, IMP1A/B and IMP12.</text>
</comment>
<dbReference type="RefSeq" id="XP_021763940.1">
    <property type="nucleotide sequence ID" value="XM_021908248.1"/>
</dbReference>
<dbReference type="Gene3D" id="2.10.109.10">
    <property type="entry name" value="Umud Fragment, subunit A"/>
    <property type="match status" value="1"/>
</dbReference>
<dbReference type="PANTHER" id="PTHR12383:SF30">
    <property type="entry name" value="MITOCHONDRIAL INNER MEMBRANE PROTEASE SUBUNIT 1-LIKE"/>
    <property type="match status" value="1"/>
</dbReference>
<comment type="function">
    <text evidence="8">Catalyzes the removal of transit peptides required for the targeting of proteins from the mitochondrial matrix, across the inner membrane, into the inter-membrane space.</text>
</comment>
<evidence type="ECO:0000256" key="10">
    <source>
        <dbReference type="PIRSR" id="PIRSR600223-1"/>
    </source>
</evidence>